<reference evidence="2" key="1">
    <citation type="submission" date="2021-03" db="EMBL/GenBank/DDBJ databases">
        <title>Draft genome sequence of rust myrtle Austropuccinia psidii MF-1, a brazilian biotype.</title>
        <authorList>
            <person name="Quecine M.C."/>
            <person name="Pachon D.M.R."/>
            <person name="Bonatelli M.L."/>
            <person name="Correr F.H."/>
            <person name="Franceschini L.M."/>
            <person name="Leite T.F."/>
            <person name="Margarido G.R.A."/>
            <person name="Almeida C.A."/>
            <person name="Ferrarezi J.A."/>
            <person name="Labate C.A."/>
        </authorList>
    </citation>
    <scope>NUCLEOTIDE SEQUENCE</scope>
    <source>
        <strain evidence="2">MF-1</strain>
    </source>
</reference>
<keyword evidence="3" id="KW-1185">Reference proteome</keyword>
<comment type="caution">
    <text evidence="2">The sequence shown here is derived from an EMBL/GenBank/DDBJ whole genome shotgun (WGS) entry which is preliminary data.</text>
</comment>
<evidence type="ECO:0000313" key="2">
    <source>
        <dbReference type="EMBL" id="MBW0466801.1"/>
    </source>
</evidence>
<evidence type="ECO:0000313" key="3">
    <source>
        <dbReference type="Proteomes" id="UP000765509"/>
    </source>
</evidence>
<dbReference type="Proteomes" id="UP000765509">
    <property type="component" value="Unassembled WGS sequence"/>
</dbReference>
<proteinExistence type="predicted"/>
<organism evidence="2 3">
    <name type="scientific">Austropuccinia psidii MF-1</name>
    <dbReference type="NCBI Taxonomy" id="1389203"/>
    <lineage>
        <taxon>Eukaryota</taxon>
        <taxon>Fungi</taxon>
        <taxon>Dikarya</taxon>
        <taxon>Basidiomycota</taxon>
        <taxon>Pucciniomycotina</taxon>
        <taxon>Pucciniomycetes</taxon>
        <taxon>Pucciniales</taxon>
        <taxon>Sphaerophragmiaceae</taxon>
        <taxon>Austropuccinia</taxon>
    </lineage>
</organism>
<protein>
    <submittedName>
        <fullName evidence="2">Uncharacterized protein</fullName>
    </submittedName>
</protein>
<evidence type="ECO:0000256" key="1">
    <source>
        <dbReference type="SAM" id="MobiDB-lite"/>
    </source>
</evidence>
<accession>A0A9Q3BJA1</accession>
<dbReference type="EMBL" id="AVOT02001396">
    <property type="protein sequence ID" value="MBW0466801.1"/>
    <property type="molecule type" value="Genomic_DNA"/>
</dbReference>
<feature type="region of interest" description="Disordered" evidence="1">
    <location>
        <begin position="1"/>
        <end position="22"/>
    </location>
</feature>
<dbReference type="AlphaFoldDB" id="A0A9Q3BJA1"/>
<gene>
    <name evidence="2" type="ORF">O181_006516</name>
</gene>
<name>A0A9Q3BJA1_9BASI</name>
<sequence>MPLSTRDTTAFLMPNTKESNRSSPEFIKGNAFGMSTLSSTLSEELQPVLLQKYYFLKSLEALSKACGQNSIVILCQRLFELFNLTYDQITSLASHHAYKLKDIYCSFQNCASGNSFQMDIGEDAGIQTSPSHATPTRFNHGSNLEETFKAFLSKYMKEYLTNTHSENQAEEDNTESKVTEELAEDDNRFYLQEDIHDQMQLMSLSSENKIKLIHDSGASQSTVFNFSPLTDPHPTKVIMRTFSGVVEITLMGKLNLGAYILYPVYYAPQVQSDSISAYQFEDHGLRSYQKNQCIIVKSGNQIFQTFPRKGNLYMSKCHHSSSLIYEEHPISVIRDWTVIPGHPSNEYLKQFLQHNCLKQSFPLNCSMCKSCKLKATPHNHPKPTSNLPFQKLHFDILEKKPLAQNSI</sequence>